<evidence type="ECO:0000313" key="3">
    <source>
        <dbReference type="Proteomes" id="UP001524499"/>
    </source>
</evidence>
<reference evidence="2 3" key="1">
    <citation type="submission" date="2022-07" db="EMBL/GenBank/DDBJ databases">
        <title>Methylomonas rivi sp. nov., Methylomonas rosea sp. nov., Methylomonas aureus sp. nov. and Methylomonas subterranea sp. nov., four novel methanotrophs isolated from a freshwater creek and the deep terrestrial subsurface.</title>
        <authorList>
            <person name="Abin C."/>
            <person name="Sankaranarayanan K."/>
            <person name="Garner C."/>
            <person name="Sindelar R."/>
            <person name="Kotary K."/>
            <person name="Garner R."/>
            <person name="Barclay S."/>
            <person name="Lawson P."/>
            <person name="Krumholz L."/>
        </authorList>
    </citation>
    <scope>NUCLEOTIDE SEQUENCE [LARGE SCALE GENOMIC DNA]</scope>
    <source>
        <strain evidence="2 3">SURF-2</strain>
    </source>
</reference>
<name>A0ABT1TGM2_9GAMM</name>
<dbReference type="PANTHER" id="PTHR34309:SF1">
    <property type="entry name" value="PROTEIN GLCG"/>
    <property type="match status" value="1"/>
</dbReference>
<sequence length="271" mass="28251">MNKKLLLCVSIFALMTSSAAFADKGKGKDDKGFDDKLKHKGEGKAENFCPVSHAELESAIIAAQSKTNGGLGLNMWATVVNTKGVVCAVAKSAAQLNQQWLGSRVISAQKAYTANAFSIDGGLALSTANLYSATQPGGSLYGLQHSNPVDTNWAYAGNSTKFGRRDDPMTGRRVGGINVFGGGLALYNQSGKLVGAVGVSGDTSCADHNIAWRVRHTLALDYVPSGVAGNNKDNIIFDIVDGVSAEGFGHPTCSASSQADNDQVLLEAPLP</sequence>
<dbReference type="InterPro" id="IPR038084">
    <property type="entry name" value="PduO/GlcC-like_sf"/>
</dbReference>
<evidence type="ECO:0000256" key="1">
    <source>
        <dbReference type="SAM" id="SignalP"/>
    </source>
</evidence>
<dbReference type="InterPro" id="IPR005624">
    <property type="entry name" value="PduO/GlcC-like"/>
</dbReference>
<dbReference type="SUPFAM" id="SSF143744">
    <property type="entry name" value="GlcG-like"/>
    <property type="match status" value="1"/>
</dbReference>
<keyword evidence="3" id="KW-1185">Reference proteome</keyword>
<keyword evidence="1" id="KW-0732">Signal</keyword>
<protein>
    <submittedName>
        <fullName evidence="2">Heme-binding protein</fullName>
    </submittedName>
</protein>
<comment type="caution">
    <text evidence="2">The sequence shown here is derived from an EMBL/GenBank/DDBJ whole genome shotgun (WGS) entry which is preliminary data.</text>
</comment>
<feature type="signal peptide" evidence="1">
    <location>
        <begin position="1"/>
        <end position="22"/>
    </location>
</feature>
<dbReference type="Proteomes" id="UP001524499">
    <property type="component" value="Unassembled WGS sequence"/>
</dbReference>
<dbReference type="Pfam" id="PF03928">
    <property type="entry name" value="HbpS-like"/>
    <property type="match status" value="1"/>
</dbReference>
<dbReference type="Gene3D" id="3.30.450.150">
    <property type="entry name" value="Haem-degrading domain"/>
    <property type="match status" value="1"/>
</dbReference>
<dbReference type="EMBL" id="JANIBJ010000018">
    <property type="protein sequence ID" value="MCQ8104609.1"/>
    <property type="molecule type" value="Genomic_DNA"/>
</dbReference>
<dbReference type="PANTHER" id="PTHR34309">
    <property type="entry name" value="SLR1406 PROTEIN"/>
    <property type="match status" value="1"/>
</dbReference>
<accession>A0ABT1TGM2</accession>
<dbReference type="RefSeq" id="WP_256602406.1">
    <property type="nucleotide sequence ID" value="NZ_JANIBJ010000018.1"/>
</dbReference>
<gene>
    <name evidence="2" type="ORF">NP590_10875</name>
</gene>
<proteinExistence type="predicted"/>
<dbReference type="InterPro" id="IPR052517">
    <property type="entry name" value="GlcG_carb_metab_protein"/>
</dbReference>
<feature type="chain" id="PRO_5046428324" evidence="1">
    <location>
        <begin position="23"/>
        <end position="271"/>
    </location>
</feature>
<evidence type="ECO:0000313" key="2">
    <source>
        <dbReference type="EMBL" id="MCQ8104609.1"/>
    </source>
</evidence>
<organism evidence="2 3">
    <name type="scientific">Methylomonas subterranea</name>
    <dbReference type="NCBI Taxonomy" id="2952225"/>
    <lineage>
        <taxon>Bacteria</taxon>
        <taxon>Pseudomonadati</taxon>
        <taxon>Pseudomonadota</taxon>
        <taxon>Gammaproteobacteria</taxon>
        <taxon>Methylococcales</taxon>
        <taxon>Methylococcaceae</taxon>
        <taxon>Methylomonas</taxon>
    </lineage>
</organism>